<dbReference type="Gene3D" id="2.160.20.10">
    <property type="entry name" value="Single-stranded right-handed beta-helix, Pectin lyase-like"/>
    <property type="match status" value="1"/>
</dbReference>
<reference evidence="2 3" key="1">
    <citation type="submission" date="2019-09" db="EMBL/GenBank/DDBJ databases">
        <title>Isolation and identification of active actinomycetes.</title>
        <authorList>
            <person name="Yu Z."/>
            <person name="Han C."/>
            <person name="Yu B."/>
        </authorList>
    </citation>
    <scope>NUCLEOTIDE SEQUENCE [LARGE SCALE GENOMIC DNA]</scope>
    <source>
        <strain evidence="2 3">NEAU-H2</strain>
    </source>
</reference>
<evidence type="ECO:0000313" key="2">
    <source>
        <dbReference type="EMBL" id="KAB1990578.1"/>
    </source>
</evidence>
<feature type="domain" description="Rhamnogalacturonase A/B/Epimerase-like pectate lyase" evidence="1">
    <location>
        <begin position="252"/>
        <end position="320"/>
    </location>
</feature>
<accession>A0A7J5DP65</accession>
<gene>
    <name evidence="2" type="ORF">F8144_01115</name>
</gene>
<organism evidence="2 3">
    <name type="scientific">Streptomyces triticiradicis</name>
    <dbReference type="NCBI Taxonomy" id="2651189"/>
    <lineage>
        <taxon>Bacteria</taxon>
        <taxon>Bacillati</taxon>
        <taxon>Actinomycetota</taxon>
        <taxon>Actinomycetes</taxon>
        <taxon>Kitasatosporales</taxon>
        <taxon>Streptomycetaceae</taxon>
        <taxon>Streptomyces</taxon>
    </lineage>
</organism>
<protein>
    <recommendedName>
        <fullName evidence="1">Rhamnogalacturonase A/B/Epimerase-like pectate lyase domain-containing protein</fullName>
    </recommendedName>
</protein>
<dbReference type="EMBL" id="WBKG01000001">
    <property type="protein sequence ID" value="KAB1990578.1"/>
    <property type="molecule type" value="Genomic_DNA"/>
</dbReference>
<keyword evidence="3" id="KW-1185">Reference proteome</keyword>
<dbReference type="Proteomes" id="UP000442990">
    <property type="component" value="Unassembled WGS sequence"/>
</dbReference>
<evidence type="ECO:0000313" key="3">
    <source>
        <dbReference type="Proteomes" id="UP000442990"/>
    </source>
</evidence>
<proteinExistence type="predicted"/>
<evidence type="ECO:0000259" key="1">
    <source>
        <dbReference type="Pfam" id="PF12708"/>
    </source>
</evidence>
<dbReference type="SUPFAM" id="SSF51126">
    <property type="entry name" value="Pectin lyase-like"/>
    <property type="match status" value="1"/>
</dbReference>
<dbReference type="AlphaFoldDB" id="A0A7J5DP65"/>
<dbReference type="InterPro" id="IPR011050">
    <property type="entry name" value="Pectin_lyase_fold/virulence"/>
</dbReference>
<comment type="caution">
    <text evidence="2">The sequence shown here is derived from an EMBL/GenBank/DDBJ whole genome shotgun (WGS) entry which is preliminary data.</text>
</comment>
<dbReference type="InterPro" id="IPR012334">
    <property type="entry name" value="Pectin_lyas_fold"/>
</dbReference>
<name>A0A7J5DP65_9ACTN</name>
<dbReference type="Pfam" id="PF12708">
    <property type="entry name" value="Pect-lyase_RHGA_epim"/>
    <property type="match status" value="1"/>
</dbReference>
<sequence>MAMVSGLADVHPEEDAHAADVDIVLPTASVWCWPGSRSRPGGELPAVDALGLDQHDRGRDGHRAFAKCASWWSRLAWKGGTVQEAPNGVVLRALPKGTDLRPRGRVLARFGRAHADPSDRRSLDGRDVPMDIENMKAAQHITAGQAVRTTGLRTVTPAIKTEELHTSPFFGVALETVDPPHNVKVQVSGLFTLRSLGPDRFRPDRFGAVGINSSGQLVRATSEECVSAPNWIGDCDASGTVTIRPRRDTRLSVLDFGAVGNGKTDEEADDTDAIQSALDCAMRFDTTDGSVVYLPPGDYRIKKPLRISNGCILEGAGLAYHDETSRILADVKSGNFNLSVSTKIGEVGGGTARETVYCAIALVGYGTGLAMRPPRGRADYAVLRQLALHSIPAQGMPAATLQAPQMDGIRVMATGACIERMSVVSFRRNGMEISSSEVAPVVNASLVQIRDCRLTSNGQNGLDIGSLGNDNASTILVTNVDASSNGRDGICDNSRLGCTFVSCHTAANKHRNISCERPSSSTYSVYLGCYAEIDAPAVFKGPIAVVGGDMDITPDSTYWGFGPVRGGHGPSALKVLNNFSKVQLYRAVSGGIDIDKGEQTTGGILDGGISSKARGYLYEAQNSGRTGGVEPNWNTTKGSLTQDGTPNGGVTWLCLGKLEPKIVTSNILGSDVDSTIIQDIQSVTMDGKLQPAGDSLFRTQVQTDPPAIKGRVAASLISKSSFPPTYYQTAYENGPFPGALMLPEAWIGNYVYGERRICVVTGGNPYNTRVGSCNFYRPGDLLVNAYRDPTDPIEIGWTVKAACGRGSAASPWAPGQHYQIGDIVKPTPANDFVYLLHAYKPGDPLDPHFKVSGPSQPPSWNRDVLQHVEALTDDNHLEWMTLYDLDVPENRKYIEPIPQRVADQKNSTAVDIDHLKNDFNALLAKLRAAHLLEGE</sequence>
<dbReference type="InterPro" id="IPR024535">
    <property type="entry name" value="RHGA/B-epi-like_pectate_lyase"/>
</dbReference>